<feature type="transmembrane region" description="Helical" evidence="1">
    <location>
        <begin position="19"/>
        <end position="39"/>
    </location>
</feature>
<name>A0A183D8G3_9BILA</name>
<organism evidence="4">
    <name type="scientific">Gongylonema pulchrum</name>
    <dbReference type="NCBI Taxonomy" id="637853"/>
    <lineage>
        <taxon>Eukaryota</taxon>
        <taxon>Metazoa</taxon>
        <taxon>Ecdysozoa</taxon>
        <taxon>Nematoda</taxon>
        <taxon>Chromadorea</taxon>
        <taxon>Rhabditida</taxon>
        <taxon>Spirurina</taxon>
        <taxon>Spiruromorpha</taxon>
        <taxon>Spiruroidea</taxon>
        <taxon>Gongylonematidae</taxon>
        <taxon>Gongylonema</taxon>
    </lineage>
</organism>
<reference evidence="2 3" key="2">
    <citation type="submission" date="2018-11" db="EMBL/GenBank/DDBJ databases">
        <authorList>
            <consortium name="Pathogen Informatics"/>
        </authorList>
    </citation>
    <scope>NUCLEOTIDE SEQUENCE [LARGE SCALE GENOMIC DNA]</scope>
</reference>
<dbReference type="OrthoDB" id="2107370at2759"/>
<sequence>MPFNDAAESASSQYRYSGVFIDMLVAGTLLVICALVVFISQMLNFIFIVYFAISFGAVTFIIVAIGIPLLRRRTMFPFVNLWAPRHAIGMVLILLPAGVALTIAPLCDTYVFLIALFAHCNFSQLSAWPKTAQALLVGIIFLSLTYVCQYRITALINKCTGFFFCSMLIFT</sequence>
<dbReference type="Proteomes" id="UP000271098">
    <property type="component" value="Unassembled WGS sequence"/>
</dbReference>
<gene>
    <name evidence="2" type="ORF">GPUH_LOCUS5006</name>
</gene>
<accession>A0A183D8G3</accession>
<protein>
    <submittedName>
        <fullName evidence="2 4">Uncharacterized protein</fullName>
    </submittedName>
</protein>
<evidence type="ECO:0000313" key="2">
    <source>
        <dbReference type="EMBL" id="VDK48579.1"/>
    </source>
</evidence>
<evidence type="ECO:0000313" key="3">
    <source>
        <dbReference type="Proteomes" id="UP000271098"/>
    </source>
</evidence>
<feature type="transmembrane region" description="Helical" evidence="1">
    <location>
        <begin position="131"/>
        <end position="148"/>
    </location>
</feature>
<reference evidence="4" key="1">
    <citation type="submission" date="2016-06" db="UniProtKB">
        <authorList>
            <consortium name="WormBaseParasite"/>
        </authorList>
    </citation>
    <scope>IDENTIFICATION</scope>
</reference>
<proteinExistence type="predicted"/>
<feature type="transmembrane region" description="Helical" evidence="1">
    <location>
        <begin position="45"/>
        <end position="70"/>
    </location>
</feature>
<evidence type="ECO:0000256" key="1">
    <source>
        <dbReference type="SAM" id="Phobius"/>
    </source>
</evidence>
<keyword evidence="1" id="KW-1133">Transmembrane helix</keyword>
<feature type="transmembrane region" description="Helical" evidence="1">
    <location>
        <begin position="91"/>
        <end position="119"/>
    </location>
</feature>
<keyword evidence="3" id="KW-1185">Reference proteome</keyword>
<dbReference type="WBParaSite" id="GPUH_0000501101-mRNA-1">
    <property type="protein sequence ID" value="GPUH_0000501101-mRNA-1"/>
    <property type="gene ID" value="GPUH_0000501101"/>
</dbReference>
<keyword evidence="1" id="KW-0472">Membrane</keyword>
<evidence type="ECO:0000313" key="4">
    <source>
        <dbReference type="WBParaSite" id="GPUH_0000501101-mRNA-1"/>
    </source>
</evidence>
<dbReference type="AlphaFoldDB" id="A0A183D8G3"/>
<keyword evidence="1" id="KW-0812">Transmembrane</keyword>
<dbReference type="EMBL" id="UYRT01010089">
    <property type="protein sequence ID" value="VDK48579.1"/>
    <property type="molecule type" value="Genomic_DNA"/>
</dbReference>